<gene>
    <name evidence="3" type="ORF">GTP77_19880</name>
</gene>
<feature type="transmembrane region" description="Helical" evidence="1">
    <location>
        <begin position="333"/>
        <end position="353"/>
    </location>
</feature>
<organism evidence="3 4">
    <name type="scientific">Pseudoduganella aquatica</name>
    <dbReference type="NCBI Taxonomy" id="2660641"/>
    <lineage>
        <taxon>Bacteria</taxon>
        <taxon>Pseudomonadati</taxon>
        <taxon>Pseudomonadota</taxon>
        <taxon>Betaproteobacteria</taxon>
        <taxon>Burkholderiales</taxon>
        <taxon>Oxalobacteraceae</taxon>
        <taxon>Telluria group</taxon>
        <taxon>Pseudoduganella</taxon>
    </lineage>
</organism>
<feature type="transmembrane region" description="Helical" evidence="1">
    <location>
        <begin position="30"/>
        <end position="49"/>
    </location>
</feature>
<evidence type="ECO:0000259" key="2">
    <source>
        <dbReference type="Pfam" id="PF22895"/>
    </source>
</evidence>
<feature type="transmembrane region" description="Helical" evidence="1">
    <location>
        <begin position="249"/>
        <end position="268"/>
    </location>
</feature>
<dbReference type="RefSeq" id="WP_161073890.1">
    <property type="nucleotide sequence ID" value="NZ_CP086370.1"/>
</dbReference>
<dbReference type="InterPro" id="IPR054288">
    <property type="entry name" value="DUF7024"/>
</dbReference>
<evidence type="ECO:0000256" key="1">
    <source>
        <dbReference type="SAM" id="Phobius"/>
    </source>
</evidence>
<feature type="transmembrane region" description="Helical" evidence="1">
    <location>
        <begin position="429"/>
        <end position="446"/>
    </location>
</feature>
<keyword evidence="4" id="KW-1185">Reference proteome</keyword>
<feature type="transmembrane region" description="Helical" evidence="1">
    <location>
        <begin position="365"/>
        <end position="388"/>
    </location>
</feature>
<feature type="domain" description="DUF7024" evidence="2">
    <location>
        <begin position="632"/>
        <end position="766"/>
    </location>
</feature>
<dbReference type="AlphaFoldDB" id="A0A7X4HE64"/>
<evidence type="ECO:0000313" key="3">
    <source>
        <dbReference type="EMBL" id="MYN09588.1"/>
    </source>
</evidence>
<dbReference type="EMBL" id="WWCU01000025">
    <property type="protein sequence ID" value="MYN09588.1"/>
    <property type="molecule type" value="Genomic_DNA"/>
</dbReference>
<reference evidence="3 4" key="1">
    <citation type="submission" date="2019-12" db="EMBL/GenBank/DDBJ databases">
        <title>Novel species isolated from a subtropical stream in China.</title>
        <authorList>
            <person name="Lu H."/>
        </authorList>
    </citation>
    <scope>NUCLEOTIDE SEQUENCE [LARGE SCALE GENOMIC DNA]</scope>
    <source>
        <strain evidence="3 4">FT127W</strain>
    </source>
</reference>
<keyword evidence="1" id="KW-0472">Membrane</keyword>
<name>A0A7X4HE64_9BURK</name>
<dbReference type="Proteomes" id="UP000450676">
    <property type="component" value="Unassembled WGS sequence"/>
</dbReference>
<comment type="caution">
    <text evidence="3">The sequence shown here is derived from an EMBL/GenBank/DDBJ whole genome shotgun (WGS) entry which is preliminary data.</text>
</comment>
<sequence>MTNYHNGGAADAALLAPQSLGALMRAEWRWWLPGAVLCFFLASLVTVGWPQGLLPDLNVPYWYVGDGLSHSWLMKRLIEGWALHNDHSGYPFGSDFHDYPGADVGSLVLMKLLGLINGNFATVFNLYYLLSFSAAFASAFLVLRALRLERPYAAAAALLFTFMPFHMMRLSHLFYTWYFVAPLYFYAALRMAEGKLFEGKLRGRMRPTLLAGAGLMVLASFGVYYALFGVLVFGAVALAGLCRGEWRSVRAAAVATAFVVLGIVLNIAPNLAYQRAHGANAEVANRGIANAEVYGLKLMQLILPRGGHRSSTLNGLADMYAQNMPLVNENSTAALGLLGGAGFLAMLGVLLAATAGRRMDRRLTLLALIVTLLFLFGTIGGLGALFSMTISSSIRGWNRISVFIGFGALAGLMLLLQGWLAGRLQGRRLALGAGALCALLAGAGMWDQSGAVCTGCRAQLKQEFQQNQDFVRAIEAALPRGAAIYQLPYMPFPEVPQLHQMSVYDHMRGYLHSKELSWSYAGMKGREGDLFYRHLDSQPMAQQLATIAKLGFSGIYLNRDGYADQGAAAVAELSALTGAPPALARADGKVVFFRVPAPATPPLAVAGKSARQIIRSLYGGPNGVLNTPAALAAGIRFADPAYPVIVAAARGLSVAEGWGRWSDAVLSPTVQIDFLEPLEKRFTLALTLQPFGPNTGQPLTVRIGKQSHSVVLQPGQQTYRLPFDLGADRADRLELVPPHPVSPQSIGAGPDGRRLGIGLIQISITP</sequence>
<feature type="transmembrane region" description="Helical" evidence="1">
    <location>
        <begin position="209"/>
        <end position="242"/>
    </location>
</feature>
<keyword evidence="1" id="KW-0812">Transmembrane</keyword>
<feature type="transmembrane region" description="Helical" evidence="1">
    <location>
        <begin position="167"/>
        <end position="189"/>
    </location>
</feature>
<feature type="transmembrane region" description="Helical" evidence="1">
    <location>
        <begin position="126"/>
        <end position="146"/>
    </location>
</feature>
<keyword evidence="1" id="KW-1133">Transmembrane helix</keyword>
<feature type="transmembrane region" description="Helical" evidence="1">
    <location>
        <begin position="400"/>
        <end position="422"/>
    </location>
</feature>
<evidence type="ECO:0000313" key="4">
    <source>
        <dbReference type="Proteomes" id="UP000450676"/>
    </source>
</evidence>
<dbReference type="Pfam" id="PF22895">
    <property type="entry name" value="DUF7024"/>
    <property type="match status" value="1"/>
</dbReference>
<accession>A0A7X4HE64</accession>
<protein>
    <submittedName>
        <fullName evidence="3">Sugar translocase</fullName>
    </submittedName>
</protein>
<proteinExistence type="predicted"/>